<dbReference type="AlphaFoldDB" id="A0A251X7W3"/>
<organism evidence="1 2">
    <name type="scientific">Thioflexithrix psekupsensis</name>
    <dbReference type="NCBI Taxonomy" id="1570016"/>
    <lineage>
        <taxon>Bacteria</taxon>
        <taxon>Pseudomonadati</taxon>
        <taxon>Pseudomonadota</taxon>
        <taxon>Gammaproteobacteria</taxon>
        <taxon>Thiotrichales</taxon>
        <taxon>Thioflexithrix</taxon>
    </lineage>
</organism>
<protein>
    <submittedName>
        <fullName evidence="1">Uncharacterized protein</fullName>
    </submittedName>
</protein>
<dbReference type="RefSeq" id="WP_086487925.1">
    <property type="nucleotide sequence ID" value="NZ_MSLT01000012.1"/>
</dbReference>
<accession>A0A251X7W3</accession>
<dbReference type="EMBL" id="MSLT01000012">
    <property type="protein sequence ID" value="OUD14139.1"/>
    <property type="molecule type" value="Genomic_DNA"/>
</dbReference>
<reference evidence="1 2" key="1">
    <citation type="submission" date="2016-12" db="EMBL/GenBank/DDBJ databases">
        <title>Thioflexothrix psekupsii D3 genome sequencing and assembly.</title>
        <authorList>
            <person name="Fomenkov A."/>
            <person name="Vincze T."/>
            <person name="Grabovich M."/>
            <person name="Anton B.P."/>
            <person name="Dubinina G."/>
            <person name="Orlova M."/>
            <person name="Belousova E."/>
            <person name="Roberts R.J."/>
        </authorList>
    </citation>
    <scope>NUCLEOTIDE SEQUENCE [LARGE SCALE GENOMIC DNA]</scope>
    <source>
        <strain evidence="1">D3</strain>
    </source>
</reference>
<comment type="caution">
    <text evidence="1">The sequence shown here is derived from an EMBL/GenBank/DDBJ whole genome shotgun (WGS) entry which is preliminary data.</text>
</comment>
<gene>
    <name evidence="1" type="ORF">TPSD3_07335</name>
</gene>
<proteinExistence type="predicted"/>
<dbReference type="OrthoDB" id="9896503at2"/>
<keyword evidence="2" id="KW-1185">Reference proteome</keyword>
<evidence type="ECO:0000313" key="2">
    <source>
        <dbReference type="Proteomes" id="UP000194798"/>
    </source>
</evidence>
<name>A0A251X7W3_9GAMM</name>
<evidence type="ECO:0000313" key="1">
    <source>
        <dbReference type="EMBL" id="OUD14139.1"/>
    </source>
</evidence>
<dbReference type="Proteomes" id="UP000194798">
    <property type="component" value="Unassembled WGS sequence"/>
</dbReference>
<sequence>MSVETTLKNLEIRARRIIGVPCVAIIDNNRVEVISSVFSGFIRLEYRKNGEVVSRSSLLT</sequence>